<protein>
    <submittedName>
        <fullName evidence="1">Uncharacterized protein</fullName>
    </submittedName>
</protein>
<dbReference type="EMBL" id="AP022873">
    <property type="protein sequence ID" value="BCB96072.1"/>
    <property type="molecule type" value="Genomic_DNA"/>
</dbReference>
<evidence type="ECO:0000313" key="2">
    <source>
        <dbReference type="Proteomes" id="UP000516360"/>
    </source>
</evidence>
<reference evidence="1 2" key="1">
    <citation type="submission" date="2020-03" db="EMBL/GenBank/DDBJ databases">
        <title>Complete genome sequences of two sulfur-disproportionating bacterial strains T55J and Mzg5.</title>
        <authorList>
            <person name="Umezawa K."/>
            <person name="Kojima H."/>
            <person name="Kato Y."/>
            <person name="Fukui M."/>
        </authorList>
    </citation>
    <scope>NUCLEOTIDE SEQUENCE [LARGE SCALE GENOMIC DNA]</scope>
    <source>
        <strain evidence="1 2">T55J</strain>
    </source>
</reference>
<proteinExistence type="predicted"/>
<dbReference type="Proteomes" id="UP000516360">
    <property type="component" value="Chromosome"/>
</dbReference>
<evidence type="ECO:0000313" key="1">
    <source>
        <dbReference type="EMBL" id="BCB96072.1"/>
    </source>
</evidence>
<dbReference type="InterPro" id="IPR029063">
    <property type="entry name" value="SAM-dependent_MTases_sf"/>
</dbReference>
<dbReference type="CDD" id="cd02440">
    <property type="entry name" value="AdoMet_MTases"/>
    <property type="match status" value="1"/>
</dbReference>
<dbReference type="KEGG" id="dtp:JZK55_09940"/>
<dbReference type="Pfam" id="PF13489">
    <property type="entry name" value="Methyltransf_23"/>
    <property type="match status" value="1"/>
</dbReference>
<gene>
    <name evidence="1" type="ORF">JZK55_09940</name>
</gene>
<accession>A0A7G1H1H5</accession>
<name>A0A7G1H1H5_9BACT</name>
<dbReference type="RefSeq" id="WP_203473520.1">
    <property type="nucleotide sequence ID" value="NZ_AP022873.1"/>
</dbReference>
<dbReference type="Gene3D" id="3.40.50.150">
    <property type="entry name" value="Vaccinia Virus protein VP39"/>
    <property type="match status" value="1"/>
</dbReference>
<organism evidence="1 2">
    <name type="scientific">Dissulfurispira thermophila</name>
    <dbReference type="NCBI Taxonomy" id="2715679"/>
    <lineage>
        <taxon>Bacteria</taxon>
        <taxon>Pseudomonadati</taxon>
        <taxon>Nitrospirota</taxon>
        <taxon>Thermodesulfovibrionia</taxon>
        <taxon>Thermodesulfovibrionales</taxon>
        <taxon>Dissulfurispiraceae</taxon>
        <taxon>Dissulfurispira</taxon>
    </lineage>
</organism>
<dbReference type="AlphaFoldDB" id="A0A7G1H1H5"/>
<keyword evidence="2" id="KW-1185">Reference proteome</keyword>
<dbReference type="SUPFAM" id="SSF53335">
    <property type="entry name" value="S-adenosyl-L-methionine-dependent methyltransferases"/>
    <property type="match status" value="1"/>
</dbReference>
<sequence length="303" mass="34614">MKFLSDTVDFSHIVNVLEVGSNRGDFLYHLKFRFSHINIIGIEPSNLDFVGVPTVRAFFSRNIFLNKFDLVIVRHVLEHIKHPVNFLSDIKAILADEGKLFIEVPNTMNDLMEKIEVFNPDHVCYFTAQSMNRLVEESDMSLLTIGDEDGVPLMVLMSNAVTMRTHNSYDNSKEIKALIGEYRKSMDDTVRSVKELINKGYKIIFYGSKNTFLWFYNALDVSIVHTPLKEHVLAVIDDSAERIGKRVSGFSVKDFGYLNAIKDEEIVFILCAARDNAKAMINKIKKLGLKDYKIILPWIGEVV</sequence>